<protein>
    <recommendedName>
        <fullName evidence="1">UPF0201 protein HWN40_01190</fullName>
    </recommendedName>
</protein>
<dbReference type="PANTHER" id="PTHR39652:SF1">
    <property type="entry name" value="UPF0201 PROTEIN TK1335"/>
    <property type="match status" value="1"/>
</dbReference>
<dbReference type="SUPFAM" id="SSF55282">
    <property type="entry name" value="RL5-like"/>
    <property type="match status" value="1"/>
</dbReference>
<organism evidence="2 3">
    <name type="scientific">Methanolobus zinderi</name>
    <dbReference type="NCBI Taxonomy" id="536044"/>
    <lineage>
        <taxon>Archaea</taxon>
        <taxon>Methanobacteriati</taxon>
        <taxon>Methanobacteriota</taxon>
        <taxon>Stenosarchaea group</taxon>
        <taxon>Methanomicrobia</taxon>
        <taxon>Methanosarcinales</taxon>
        <taxon>Methanosarcinaceae</taxon>
        <taxon>Methanolobus</taxon>
    </lineage>
</organism>
<proteinExistence type="inferred from homology"/>
<evidence type="ECO:0000256" key="1">
    <source>
        <dbReference type="HAMAP-Rule" id="MF_01112"/>
    </source>
</evidence>
<keyword evidence="3" id="KW-1185">Reference proteome</keyword>
<evidence type="ECO:0000313" key="2">
    <source>
        <dbReference type="EMBL" id="QLC48984.1"/>
    </source>
</evidence>
<evidence type="ECO:0000313" key="3">
    <source>
        <dbReference type="Proteomes" id="UP000509594"/>
    </source>
</evidence>
<dbReference type="GeneID" id="55820247"/>
<dbReference type="Pfam" id="PF01877">
    <property type="entry name" value="RNA_binding"/>
    <property type="match status" value="1"/>
</dbReference>
<dbReference type="PANTHER" id="PTHR39652">
    <property type="entry name" value="UPF0201 PROTEIN TK1335"/>
    <property type="match status" value="1"/>
</dbReference>
<dbReference type="HAMAP" id="MF_01112">
    <property type="entry name" value="UPF0201"/>
    <property type="match status" value="1"/>
</dbReference>
<dbReference type="Gene3D" id="3.30.1440.10">
    <property type="match status" value="1"/>
</dbReference>
<reference evidence="2 3" key="1">
    <citation type="submission" date="2020-06" db="EMBL/GenBank/DDBJ databases">
        <title>Methanolobus halotolerans sp. nov., isolated from a saline lake Tus in Siberia.</title>
        <authorList>
            <person name="Shen Y."/>
            <person name="Chen S.-C."/>
            <person name="Lai M.-C."/>
            <person name="Huang H.-H."/>
            <person name="Chiu H.-H."/>
            <person name="Tang S.-L."/>
            <person name="Rogozin D.Y."/>
            <person name="Degermendzhy A.G."/>
        </authorList>
    </citation>
    <scope>NUCLEOTIDE SEQUENCE [LARGE SCALE GENOMIC DNA]</scope>
    <source>
        <strain evidence="2 3">DSM 21339</strain>
    </source>
</reference>
<dbReference type="RefSeq" id="WP_176964047.1">
    <property type="nucleotide sequence ID" value="NZ_CP058215.1"/>
</dbReference>
<dbReference type="AlphaFoldDB" id="A0A7D5I3I8"/>
<dbReference type="KEGG" id="mzi:HWN40_01190"/>
<dbReference type="OrthoDB" id="7819at2157"/>
<gene>
    <name evidence="2" type="ORF">HWN40_01190</name>
</gene>
<dbReference type="EMBL" id="CP058215">
    <property type="protein sequence ID" value="QLC48984.1"/>
    <property type="molecule type" value="Genomic_DNA"/>
</dbReference>
<dbReference type="InterPro" id="IPR002739">
    <property type="entry name" value="PAB1135-like"/>
</dbReference>
<accession>A0A7D5I3I8</accession>
<dbReference type="InterPro" id="IPR022803">
    <property type="entry name" value="Ribosomal_uL5_dom_sf"/>
</dbReference>
<name>A0A7D5I3I8_9EURY</name>
<dbReference type="Proteomes" id="UP000509594">
    <property type="component" value="Chromosome"/>
</dbReference>
<sequence>MIRVIVSAKVNPTEEGVKVSGAINNIFPNIELEEEKLSENSSRFSGEGDKFSLTQMHYLIREEEIIDTARTALRIGLSEDDTYTSFIISKQVATVGHLNYPAQEEALGSINIEIFADSGREMQRLFDWLTPPTENGIPDFEINIDSV</sequence>
<comment type="similarity">
    <text evidence="1">Belongs to the UPF0201 family.</text>
</comment>